<protein>
    <submittedName>
        <fullName evidence="2">HAD family hydrolase</fullName>
    </submittedName>
</protein>
<dbReference type="InterPro" id="IPR023214">
    <property type="entry name" value="HAD_sf"/>
</dbReference>
<feature type="chain" id="PRO_5047262214" evidence="1">
    <location>
        <begin position="27"/>
        <end position="330"/>
    </location>
</feature>
<dbReference type="Pfam" id="PF12710">
    <property type="entry name" value="HAD"/>
    <property type="match status" value="1"/>
</dbReference>
<feature type="signal peptide" evidence="1">
    <location>
        <begin position="1"/>
        <end position="26"/>
    </location>
</feature>
<comment type="caution">
    <text evidence="2">The sequence shown here is derived from an EMBL/GenBank/DDBJ whole genome shotgun (WGS) entry which is preliminary data.</text>
</comment>
<dbReference type="EMBL" id="JBFOCI010000001">
    <property type="protein sequence ID" value="MEW9804364.1"/>
    <property type="molecule type" value="Genomic_DNA"/>
</dbReference>
<keyword evidence="3" id="KW-1185">Reference proteome</keyword>
<organism evidence="2 3">
    <name type="scientific">Mesorhizobium marinum</name>
    <dbReference type="NCBI Taxonomy" id="3228790"/>
    <lineage>
        <taxon>Bacteria</taxon>
        <taxon>Pseudomonadati</taxon>
        <taxon>Pseudomonadota</taxon>
        <taxon>Alphaproteobacteria</taxon>
        <taxon>Hyphomicrobiales</taxon>
        <taxon>Phyllobacteriaceae</taxon>
        <taxon>Mesorhizobium</taxon>
    </lineage>
</organism>
<dbReference type="InterPro" id="IPR036412">
    <property type="entry name" value="HAD-like_sf"/>
</dbReference>
<evidence type="ECO:0000256" key="1">
    <source>
        <dbReference type="SAM" id="SignalP"/>
    </source>
</evidence>
<dbReference type="RefSeq" id="WP_367721422.1">
    <property type="nucleotide sequence ID" value="NZ_JBFOCI010000001.1"/>
</dbReference>
<gene>
    <name evidence="2" type="ORF">ABUE31_00005</name>
</gene>
<reference evidence="2 3" key="1">
    <citation type="submission" date="2024-06" db="EMBL/GenBank/DDBJ databases">
        <authorList>
            <person name="Tuo L."/>
        </authorList>
    </citation>
    <scope>NUCLEOTIDE SEQUENCE [LARGE SCALE GENOMIC DNA]</scope>
    <source>
        <strain evidence="2 3">ZMM04-5</strain>
    </source>
</reference>
<accession>A0ABV3QTE9</accession>
<evidence type="ECO:0000313" key="2">
    <source>
        <dbReference type="EMBL" id="MEW9804364.1"/>
    </source>
</evidence>
<keyword evidence="1" id="KW-0732">Signal</keyword>
<dbReference type="Proteomes" id="UP001556196">
    <property type="component" value="Unassembled WGS sequence"/>
</dbReference>
<dbReference type="SUPFAM" id="SSF56784">
    <property type="entry name" value="HAD-like"/>
    <property type="match status" value="1"/>
</dbReference>
<name>A0ABV3QTE9_9HYPH</name>
<keyword evidence="2" id="KW-0378">Hydrolase</keyword>
<proteinExistence type="predicted"/>
<evidence type="ECO:0000313" key="3">
    <source>
        <dbReference type="Proteomes" id="UP001556196"/>
    </source>
</evidence>
<dbReference type="Gene3D" id="3.40.50.1000">
    <property type="entry name" value="HAD superfamily/HAD-like"/>
    <property type="match status" value="1"/>
</dbReference>
<sequence length="330" mass="35652">MTMAGTMLPKLAVAFGLAIMPIAASADPLPSWKDAASKAAIIAFVESVTDENSDTFVPEKDRIAVFDNDGTLWAEQPLYFQGLYALDVLREKAAADPSILSSDVLKAANAGDVKGVLAAGVEGLVEVVNISHGKITPEDFKAKSHQWVTTATHPTSGRTYAEMTYQPMLELLSYLRDEDFTTWIVSGGGIDFIRSFSDEAYGIPSWQVVGTEGKTTYGVAADGTPTITKNGGVTFVDDKEGKPVGIMRHIGQRPIFAAGNSDGDFAMLEWTTAGDGPRFGMLVHHDDAAREFAYDREGHIGVLIKGLDEGPKRGWTIVSMKDDWKQVFPD</sequence>
<dbReference type="GO" id="GO:0016787">
    <property type="term" value="F:hydrolase activity"/>
    <property type="evidence" value="ECO:0007669"/>
    <property type="project" value="UniProtKB-KW"/>
</dbReference>